<sequence>MILETKRIKLIPPAYTYLNKLFEVHHDPLNQKYNPAGPVETVEELKKTLSGWIKHYQDHGFGYYVLIKKDHYQPFGICGLQYKNIKGQTYLNIYYRIEAAQTRQGLVAEASRKVIEHVKEITENQYKIVALTKRENIPSIKTAEALGLKYQPEFDDYDGEGNVYYFSE</sequence>
<dbReference type="PANTHER" id="PTHR43792">
    <property type="entry name" value="GNAT FAMILY, PUTATIVE (AFU_ORTHOLOGUE AFUA_3G00765)-RELATED-RELATED"/>
    <property type="match status" value="1"/>
</dbReference>
<reference evidence="2 3" key="1">
    <citation type="journal article" date="2016" name="Front. Microbiol.">
        <title>Comprehensive Phylogenetic Analysis of Bovine Non-aureus Staphylococci Species Based on Whole-Genome Sequencing.</title>
        <authorList>
            <person name="Naushad S."/>
            <person name="Barkema H.W."/>
            <person name="Luby C."/>
            <person name="Condas L.A."/>
            <person name="Nobrega D.B."/>
            <person name="Carson D.A."/>
            <person name="De Buck J."/>
        </authorList>
    </citation>
    <scope>NUCLEOTIDE SEQUENCE [LARGE SCALE GENOMIC DNA]</scope>
    <source>
        <strain evidence="2 3">SNUC 2204</strain>
    </source>
</reference>
<proteinExistence type="predicted"/>
<protein>
    <submittedName>
        <fullName evidence="2">N-acetyltransferase</fullName>
    </submittedName>
</protein>
<dbReference type="RefSeq" id="WP_107557288.1">
    <property type="nucleotide sequence ID" value="NZ_PZFK01000030.1"/>
</dbReference>
<dbReference type="STRING" id="1167632.GCA_000286335_01543"/>
<evidence type="ECO:0000313" key="2">
    <source>
        <dbReference type="EMBL" id="PTI28334.1"/>
    </source>
</evidence>
<dbReference type="EMBL" id="PZFK01000030">
    <property type="protein sequence ID" value="PTI28334.1"/>
    <property type="molecule type" value="Genomic_DNA"/>
</dbReference>
<dbReference type="Pfam" id="PF13302">
    <property type="entry name" value="Acetyltransf_3"/>
    <property type="match status" value="1"/>
</dbReference>
<dbReference type="GO" id="GO:0016747">
    <property type="term" value="F:acyltransferase activity, transferring groups other than amino-acyl groups"/>
    <property type="evidence" value="ECO:0007669"/>
    <property type="project" value="InterPro"/>
</dbReference>
<evidence type="ECO:0000259" key="1">
    <source>
        <dbReference type="Pfam" id="PF13302"/>
    </source>
</evidence>
<dbReference type="Gene3D" id="3.40.630.30">
    <property type="match status" value="1"/>
</dbReference>
<evidence type="ECO:0000313" key="3">
    <source>
        <dbReference type="Proteomes" id="UP000241209"/>
    </source>
</evidence>
<organism evidence="2 3">
    <name type="scientific">Mammaliicoccus vitulinus</name>
    <dbReference type="NCBI Taxonomy" id="71237"/>
    <lineage>
        <taxon>Bacteria</taxon>
        <taxon>Bacillati</taxon>
        <taxon>Bacillota</taxon>
        <taxon>Bacilli</taxon>
        <taxon>Bacillales</taxon>
        <taxon>Staphylococcaceae</taxon>
        <taxon>Mammaliicoccus</taxon>
    </lineage>
</organism>
<gene>
    <name evidence="2" type="ORF">BU072_11700</name>
</gene>
<feature type="domain" description="N-acetyltransferase" evidence="1">
    <location>
        <begin position="7"/>
        <end position="149"/>
    </location>
</feature>
<dbReference type="Proteomes" id="UP000241209">
    <property type="component" value="Unassembled WGS sequence"/>
</dbReference>
<keyword evidence="2" id="KW-0808">Transferase</keyword>
<name>A0A2T4PQV9_9STAP</name>
<dbReference type="InterPro" id="IPR000182">
    <property type="entry name" value="GNAT_dom"/>
</dbReference>
<dbReference type="InterPro" id="IPR051531">
    <property type="entry name" value="N-acetyltransferase"/>
</dbReference>
<dbReference type="AlphaFoldDB" id="A0A2T4PQV9"/>
<dbReference type="PANTHER" id="PTHR43792:SF13">
    <property type="entry name" value="ACETYLTRANSFERASE"/>
    <property type="match status" value="1"/>
</dbReference>
<accession>A0A2T4PQV9</accession>
<dbReference type="InterPro" id="IPR016181">
    <property type="entry name" value="Acyl_CoA_acyltransferase"/>
</dbReference>
<comment type="caution">
    <text evidence="2">The sequence shown here is derived from an EMBL/GenBank/DDBJ whole genome shotgun (WGS) entry which is preliminary data.</text>
</comment>
<dbReference type="SUPFAM" id="SSF55729">
    <property type="entry name" value="Acyl-CoA N-acyltransferases (Nat)"/>
    <property type="match status" value="1"/>
</dbReference>